<dbReference type="EMBL" id="CAWUPB010001160">
    <property type="protein sequence ID" value="CAK7341475.1"/>
    <property type="molecule type" value="Genomic_DNA"/>
</dbReference>
<protein>
    <submittedName>
        <fullName evidence="1">Uncharacterized protein</fullName>
    </submittedName>
</protein>
<evidence type="ECO:0000313" key="1">
    <source>
        <dbReference type="EMBL" id="CAK7341475.1"/>
    </source>
</evidence>
<organism evidence="1 2">
    <name type="scientific">Dovyalis caffra</name>
    <dbReference type="NCBI Taxonomy" id="77055"/>
    <lineage>
        <taxon>Eukaryota</taxon>
        <taxon>Viridiplantae</taxon>
        <taxon>Streptophyta</taxon>
        <taxon>Embryophyta</taxon>
        <taxon>Tracheophyta</taxon>
        <taxon>Spermatophyta</taxon>
        <taxon>Magnoliopsida</taxon>
        <taxon>eudicotyledons</taxon>
        <taxon>Gunneridae</taxon>
        <taxon>Pentapetalae</taxon>
        <taxon>rosids</taxon>
        <taxon>fabids</taxon>
        <taxon>Malpighiales</taxon>
        <taxon>Salicaceae</taxon>
        <taxon>Flacourtieae</taxon>
        <taxon>Dovyalis</taxon>
    </lineage>
</organism>
<accession>A0AAV1RXV5</accession>
<name>A0AAV1RXV5_9ROSI</name>
<dbReference type="AlphaFoldDB" id="A0AAV1RXV5"/>
<dbReference type="Proteomes" id="UP001314170">
    <property type="component" value="Unassembled WGS sequence"/>
</dbReference>
<evidence type="ECO:0000313" key="2">
    <source>
        <dbReference type="Proteomes" id="UP001314170"/>
    </source>
</evidence>
<reference evidence="1 2" key="1">
    <citation type="submission" date="2024-01" db="EMBL/GenBank/DDBJ databases">
        <authorList>
            <person name="Waweru B."/>
        </authorList>
    </citation>
    <scope>NUCLEOTIDE SEQUENCE [LARGE SCALE GENOMIC DNA]</scope>
</reference>
<comment type="caution">
    <text evidence="1">The sequence shown here is derived from an EMBL/GenBank/DDBJ whole genome shotgun (WGS) entry which is preliminary data.</text>
</comment>
<gene>
    <name evidence="1" type="ORF">DCAF_LOCUS16303</name>
</gene>
<keyword evidence="2" id="KW-1185">Reference proteome</keyword>
<proteinExistence type="predicted"/>
<sequence length="117" mass="13338">MDDMSRAVEETLKESIPPLGSCNLPKEKLGVRNEAWSEINIHDIWLSLQNYFASAPAWSVTKRYILEHTLSGVETNDNISPFRSLVNWNIYGRCLCLASSPPRWVVSTFSPIEDMHD</sequence>